<evidence type="ECO:0000313" key="2">
    <source>
        <dbReference type="EMBL" id="CAI6284909.1"/>
    </source>
</evidence>
<sequence>MSERRRDRTVAGPCNSTWPGDSLFERRRLLVPRPLPESPYPGRYTFSNIRANQALRLSNGFLQGPSTSPMPRQHQPPRRKQSGSSISLRSGFEPYRPPYYVFMLGSKFSSRWIMIPSTI</sequence>
<protein>
    <submittedName>
        <fullName evidence="2">Uncharacterized protein</fullName>
    </submittedName>
</protein>
<gene>
    <name evidence="2" type="ORF">PDIGIT_LOCUS2261</name>
</gene>
<feature type="region of interest" description="Disordered" evidence="1">
    <location>
        <begin position="58"/>
        <end position="93"/>
    </location>
</feature>
<evidence type="ECO:0000313" key="3">
    <source>
        <dbReference type="Proteomes" id="UP001152607"/>
    </source>
</evidence>
<accession>A0A9W4XQQ4</accession>
<proteinExistence type="predicted"/>
<organism evidence="2 3">
    <name type="scientific">Periconia digitata</name>
    <dbReference type="NCBI Taxonomy" id="1303443"/>
    <lineage>
        <taxon>Eukaryota</taxon>
        <taxon>Fungi</taxon>
        <taxon>Dikarya</taxon>
        <taxon>Ascomycota</taxon>
        <taxon>Pezizomycotina</taxon>
        <taxon>Dothideomycetes</taxon>
        <taxon>Pleosporomycetidae</taxon>
        <taxon>Pleosporales</taxon>
        <taxon>Massarineae</taxon>
        <taxon>Periconiaceae</taxon>
        <taxon>Periconia</taxon>
    </lineage>
</organism>
<reference evidence="2" key="1">
    <citation type="submission" date="2023-01" db="EMBL/GenBank/DDBJ databases">
        <authorList>
            <person name="Van Ghelder C."/>
            <person name="Rancurel C."/>
        </authorList>
    </citation>
    <scope>NUCLEOTIDE SEQUENCE</scope>
    <source>
        <strain evidence="2">CNCM I-4278</strain>
    </source>
</reference>
<name>A0A9W4XQQ4_9PLEO</name>
<feature type="compositionally biased region" description="Polar residues" evidence="1">
    <location>
        <begin position="60"/>
        <end position="70"/>
    </location>
</feature>
<dbReference type="AlphaFoldDB" id="A0A9W4XQQ4"/>
<evidence type="ECO:0000256" key="1">
    <source>
        <dbReference type="SAM" id="MobiDB-lite"/>
    </source>
</evidence>
<comment type="caution">
    <text evidence="2">The sequence shown here is derived from an EMBL/GenBank/DDBJ whole genome shotgun (WGS) entry which is preliminary data.</text>
</comment>
<dbReference type="Proteomes" id="UP001152607">
    <property type="component" value="Unassembled WGS sequence"/>
</dbReference>
<dbReference type="EMBL" id="CAOQHR010000001">
    <property type="protein sequence ID" value="CAI6284909.1"/>
    <property type="molecule type" value="Genomic_DNA"/>
</dbReference>
<keyword evidence="3" id="KW-1185">Reference proteome</keyword>